<name>A0A5J4TRL2_9EUKA</name>
<evidence type="ECO:0000313" key="2">
    <source>
        <dbReference type="Proteomes" id="UP000324800"/>
    </source>
</evidence>
<feature type="non-terminal residue" evidence="1">
    <location>
        <position position="66"/>
    </location>
</feature>
<reference evidence="1 2" key="1">
    <citation type="submission" date="2019-03" db="EMBL/GenBank/DDBJ databases">
        <title>Single cell metagenomics reveals metabolic interactions within the superorganism composed of flagellate Streblomastix strix and complex community of Bacteroidetes bacteria on its surface.</title>
        <authorList>
            <person name="Treitli S.C."/>
            <person name="Kolisko M."/>
            <person name="Husnik F."/>
            <person name="Keeling P."/>
            <person name="Hampl V."/>
        </authorList>
    </citation>
    <scope>NUCLEOTIDE SEQUENCE [LARGE SCALE GENOMIC DNA]</scope>
    <source>
        <strain evidence="1">ST1C</strain>
    </source>
</reference>
<dbReference type="Proteomes" id="UP000324800">
    <property type="component" value="Unassembled WGS sequence"/>
</dbReference>
<dbReference type="EMBL" id="SNRW01027576">
    <property type="protein sequence ID" value="KAA6359995.1"/>
    <property type="molecule type" value="Genomic_DNA"/>
</dbReference>
<gene>
    <name evidence="1" type="ORF">EZS28_044477</name>
</gene>
<organism evidence="1 2">
    <name type="scientific">Streblomastix strix</name>
    <dbReference type="NCBI Taxonomy" id="222440"/>
    <lineage>
        <taxon>Eukaryota</taxon>
        <taxon>Metamonada</taxon>
        <taxon>Preaxostyla</taxon>
        <taxon>Oxymonadida</taxon>
        <taxon>Streblomastigidae</taxon>
        <taxon>Streblomastix</taxon>
    </lineage>
</organism>
<evidence type="ECO:0000313" key="1">
    <source>
        <dbReference type="EMBL" id="KAA6359995.1"/>
    </source>
</evidence>
<dbReference type="AlphaFoldDB" id="A0A5J4TRL2"/>
<accession>A0A5J4TRL2</accession>
<protein>
    <submittedName>
        <fullName evidence="1">Uncharacterized protein</fullName>
    </submittedName>
</protein>
<sequence>MIVNKVVIKELKWWIRRIGDIQPESLINKTITCMLTTDASPQRWGATLICENQIELIQYDCWNKKE</sequence>
<proteinExistence type="predicted"/>
<comment type="caution">
    <text evidence="1">The sequence shown here is derived from an EMBL/GenBank/DDBJ whole genome shotgun (WGS) entry which is preliminary data.</text>
</comment>